<dbReference type="PANTHER" id="PTHR28259:SF1">
    <property type="entry name" value="FLUORIDE EXPORT PROTEIN 1-RELATED"/>
    <property type="match status" value="1"/>
</dbReference>
<keyword evidence="12" id="KW-1185">Reference proteome</keyword>
<dbReference type="GO" id="GO:0140114">
    <property type="term" value="P:cellular detoxification of fluoride"/>
    <property type="evidence" value="ECO:0007669"/>
    <property type="project" value="UniProtKB-UniRule"/>
</dbReference>
<comment type="catalytic activity">
    <reaction evidence="8">
        <text>fluoride(in) = fluoride(out)</text>
        <dbReference type="Rhea" id="RHEA:76159"/>
        <dbReference type="ChEBI" id="CHEBI:17051"/>
    </reaction>
    <physiologicalReaction direction="left-to-right" evidence="8">
        <dbReference type="Rhea" id="RHEA:76160"/>
    </physiologicalReaction>
</comment>
<comment type="function">
    <text evidence="9 10">Fluoride-specific ion channel. Important for reducing fluoride concentration in the cell, thus reducing its toxicity.</text>
</comment>
<name>A0A7W5JS40_9ACTN</name>
<evidence type="ECO:0000256" key="10">
    <source>
        <dbReference type="HAMAP-Rule" id="MF_00454"/>
    </source>
</evidence>
<evidence type="ECO:0000256" key="9">
    <source>
        <dbReference type="ARBA" id="ARBA00049940"/>
    </source>
</evidence>
<dbReference type="Pfam" id="PF02537">
    <property type="entry name" value="CRCB"/>
    <property type="match status" value="1"/>
</dbReference>
<dbReference type="NCBIfam" id="TIGR00494">
    <property type="entry name" value="crcB"/>
    <property type="match status" value="1"/>
</dbReference>
<feature type="binding site" evidence="10">
    <location>
        <position position="86"/>
    </location>
    <ligand>
        <name>Na(+)</name>
        <dbReference type="ChEBI" id="CHEBI:29101"/>
        <note>structural</note>
    </ligand>
</feature>
<dbReference type="EMBL" id="JACHZG010000001">
    <property type="protein sequence ID" value="MBB3325317.1"/>
    <property type="molecule type" value="Genomic_DNA"/>
</dbReference>
<evidence type="ECO:0000256" key="6">
    <source>
        <dbReference type="ARBA" id="ARBA00023303"/>
    </source>
</evidence>
<reference evidence="11 12" key="1">
    <citation type="submission" date="2020-08" db="EMBL/GenBank/DDBJ databases">
        <title>Sequencing the genomes of 1000 actinobacteria strains.</title>
        <authorList>
            <person name="Klenk H.-P."/>
        </authorList>
    </citation>
    <scope>NUCLEOTIDE SEQUENCE [LARGE SCALE GENOMIC DNA]</scope>
    <source>
        <strain evidence="11 12">DSM 11053</strain>
    </source>
</reference>
<dbReference type="InterPro" id="IPR003691">
    <property type="entry name" value="FluC"/>
</dbReference>
<comment type="subcellular location">
    <subcellularLocation>
        <location evidence="1 10">Cell membrane</location>
        <topology evidence="1 10">Multi-pass membrane protein</topology>
    </subcellularLocation>
</comment>
<dbReference type="Proteomes" id="UP000565572">
    <property type="component" value="Unassembled WGS sequence"/>
</dbReference>
<evidence type="ECO:0000313" key="12">
    <source>
        <dbReference type="Proteomes" id="UP000565572"/>
    </source>
</evidence>
<evidence type="ECO:0000256" key="3">
    <source>
        <dbReference type="ARBA" id="ARBA00022692"/>
    </source>
</evidence>
<evidence type="ECO:0000256" key="5">
    <source>
        <dbReference type="ARBA" id="ARBA00023136"/>
    </source>
</evidence>
<comment type="caution">
    <text evidence="11">The sequence shown here is derived from an EMBL/GenBank/DDBJ whole genome shotgun (WGS) entry which is preliminary data.</text>
</comment>
<proteinExistence type="inferred from homology"/>
<evidence type="ECO:0000256" key="8">
    <source>
        <dbReference type="ARBA" id="ARBA00035585"/>
    </source>
</evidence>
<feature type="binding site" evidence="10">
    <location>
        <position position="89"/>
    </location>
    <ligand>
        <name>Na(+)</name>
        <dbReference type="ChEBI" id="CHEBI:29101"/>
        <note>structural</note>
    </ligand>
</feature>
<comment type="similarity">
    <text evidence="7 10">Belongs to the fluoride channel Fluc/FEX (TC 1.A.43) family.</text>
</comment>
<keyword evidence="10" id="KW-0915">Sodium</keyword>
<evidence type="ECO:0000256" key="7">
    <source>
        <dbReference type="ARBA" id="ARBA00035120"/>
    </source>
</evidence>
<evidence type="ECO:0000256" key="1">
    <source>
        <dbReference type="ARBA" id="ARBA00004651"/>
    </source>
</evidence>
<keyword evidence="5 10" id="KW-0472">Membrane</keyword>
<feature type="transmembrane region" description="Helical" evidence="10">
    <location>
        <begin position="43"/>
        <end position="63"/>
    </location>
</feature>
<keyword evidence="10" id="KW-0406">Ion transport</keyword>
<evidence type="ECO:0000313" key="11">
    <source>
        <dbReference type="EMBL" id="MBB3325317.1"/>
    </source>
</evidence>
<keyword evidence="4 10" id="KW-1133">Transmembrane helix</keyword>
<comment type="activity regulation">
    <text evidence="10">Na(+) is not transported, but it plays an essential structural role and its presence is essential for fluoride channel function.</text>
</comment>
<feature type="transmembrane region" description="Helical" evidence="10">
    <location>
        <begin position="12"/>
        <end position="31"/>
    </location>
</feature>
<dbReference type="RefSeq" id="WP_198423216.1">
    <property type="nucleotide sequence ID" value="NZ_JACHZG010000001.1"/>
</dbReference>
<organism evidence="11 12">
    <name type="scientific">Microlunatus antarcticus</name>
    <dbReference type="NCBI Taxonomy" id="53388"/>
    <lineage>
        <taxon>Bacteria</taxon>
        <taxon>Bacillati</taxon>
        <taxon>Actinomycetota</taxon>
        <taxon>Actinomycetes</taxon>
        <taxon>Propionibacteriales</taxon>
        <taxon>Propionibacteriaceae</taxon>
        <taxon>Microlunatus</taxon>
    </lineage>
</organism>
<evidence type="ECO:0000256" key="2">
    <source>
        <dbReference type="ARBA" id="ARBA00022475"/>
    </source>
</evidence>
<dbReference type="GO" id="GO:0005886">
    <property type="term" value="C:plasma membrane"/>
    <property type="evidence" value="ECO:0007669"/>
    <property type="project" value="UniProtKB-SubCell"/>
</dbReference>
<dbReference type="PANTHER" id="PTHR28259">
    <property type="entry name" value="FLUORIDE EXPORT PROTEIN 1-RELATED"/>
    <property type="match status" value="1"/>
</dbReference>
<dbReference type="HAMAP" id="MF_00454">
    <property type="entry name" value="FluC"/>
    <property type="match status" value="1"/>
</dbReference>
<keyword evidence="10" id="KW-0813">Transport</keyword>
<evidence type="ECO:0000256" key="4">
    <source>
        <dbReference type="ARBA" id="ARBA00022989"/>
    </source>
</evidence>
<keyword evidence="2 10" id="KW-1003">Cell membrane</keyword>
<accession>A0A7W5JS40</accession>
<feature type="transmembrane region" description="Helical" evidence="10">
    <location>
        <begin position="75"/>
        <end position="94"/>
    </location>
</feature>
<gene>
    <name evidence="10" type="primary">fluC</name>
    <name evidence="10" type="synonym">crcB</name>
    <name evidence="11" type="ORF">FHX39_000261</name>
</gene>
<keyword evidence="10" id="KW-0479">Metal-binding</keyword>
<dbReference type="GO" id="GO:0046872">
    <property type="term" value="F:metal ion binding"/>
    <property type="evidence" value="ECO:0007669"/>
    <property type="project" value="UniProtKB-KW"/>
</dbReference>
<keyword evidence="6 10" id="KW-0407">Ion channel</keyword>
<keyword evidence="3 10" id="KW-0812">Transmembrane</keyword>
<sequence length="143" mass="14710">MSEARPPHLQVRLMGLVLVGGAVGTLARWAVGLAVPHVLRLPLGTFTVNLAGALVLGALLEHLGSRGPDTDRRRALRLTLGTGFCGGFTTYSALAVDTDALLRSGLVGHALAYALATVVLGLLASALGVALARRLAGRRGRTA</sequence>
<dbReference type="AlphaFoldDB" id="A0A7W5JS40"/>
<dbReference type="GO" id="GO:0062054">
    <property type="term" value="F:fluoride channel activity"/>
    <property type="evidence" value="ECO:0007669"/>
    <property type="project" value="UniProtKB-UniRule"/>
</dbReference>
<feature type="transmembrane region" description="Helical" evidence="10">
    <location>
        <begin position="106"/>
        <end position="132"/>
    </location>
</feature>
<protein>
    <recommendedName>
        <fullName evidence="10">Fluoride-specific ion channel FluC</fullName>
    </recommendedName>
</protein>